<evidence type="ECO:0000259" key="3">
    <source>
        <dbReference type="SMART" id="SM01086"/>
    </source>
</evidence>
<evidence type="ECO:0000313" key="5">
    <source>
        <dbReference type="Proteomes" id="UP001349343"/>
    </source>
</evidence>
<dbReference type="Gene3D" id="1.10.8.60">
    <property type="match status" value="1"/>
</dbReference>
<dbReference type="SMART" id="SM01086">
    <property type="entry name" value="ClpB_D2-small"/>
    <property type="match status" value="1"/>
</dbReference>
<dbReference type="PANTHER" id="PTHR48102">
    <property type="entry name" value="ATP-DEPENDENT CLP PROTEASE ATP-BINDING SUBUNIT CLPX-LIKE, MITOCHONDRIAL-RELATED"/>
    <property type="match status" value="1"/>
</dbReference>
<dbReference type="Pfam" id="PF07724">
    <property type="entry name" value="AAA_2"/>
    <property type="match status" value="1"/>
</dbReference>
<proteinExistence type="predicted"/>
<dbReference type="PANTHER" id="PTHR48102:SF7">
    <property type="entry name" value="ATP-DEPENDENT CLP PROTEASE ATP-BINDING SUBUNIT CLPX-LIKE, MITOCHONDRIAL"/>
    <property type="match status" value="1"/>
</dbReference>
<name>A0ABZ0Z1D2_9CAUD</name>
<dbReference type="InterPro" id="IPR004487">
    <property type="entry name" value="Clp_protease_ATP-bd_su_ClpX"/>
</dbReference>
<dbReference type="InterPro" id="IPR030934">
    <property type="entry name" value="Intein_C"/>
</dbReference>
<dbReference type="InterPro" id="IPR050052">
    <property type="entry name" value="ATP-dep_Clp_protease_ClpX"/>
</dbReference>
<dbReference type="SUPFAM" id="SSF52540">
    <property type="entry name" value="P-loop containing nucleoside triphosphate hydrolases"/>
    <property type="match status" value="1"/>
</dbReference>
<dbReference type="CDD" id="cd00081">
    <property type="entry name" value="Hint"/>
    <property type="match status" value="1"/>
</dbReference>
<dbReference type="InterPro" id="IPR003959">
    <property type="entry name" value="ATPase_AAA_core"/>
</dbReference>
<keyword evidence="1" id="KW-0547">Nucleotide-binding</keyword>
<organism evidence="4 5">
    <name type="scientific">phage Lak_Megaphage_RVC_JS4_GC31</name>
    <dbReference type="NCBI Taxonomy" id="3109228"/>
    <lineage>
        <taxon>Viruses</taxon>
        <taxon>Duplodnaviria</taxon>
        <taxon>Heunggongvirae</taxon>
        <taxon>Uroviricota</taxon>
        <taxon>Caudoviricetes</taxon>
        <taxon>Caudoviricetes code 15 clade</taxon>
    </lineage>
</organism>
<dbReference type="NCBIfam" id="TIGR00382">
    <property type="entry name" value="clpX"/>
    <property type="match status" value="1"/>
</dbReference>
<protein>
    <recommendedName>
        <fullName evidence="3">Clp ATPase C-terminal domain-containing protein</fullName>
    </recommendedName>
</protein>
<keyword evidence="5" id="KW-1185">Reference proteome</keyword>
<evidence type="ECO:0000313" key="4">
    <source>
        <dbReference type="EMBL" id="WQJ52958.1"/>
    </source>
</evidence>
<dbReference type="Gene3D" id="3.40.50.300">
    <property type="entry name" value="P-loop containing nucleotide triphosphate hydrolases"/>
    <property type="match status" value="1"/>
</dbReference>
<dbReference type="NCBIfam" id="NF003745">
    <property type="entry name" value="PRK05342.1"/>
    <property type="match status" value="1"/>
</dbReference>
<sequence>MNKSDIVNRKFVETWNIDNFEIETDTGWEDIRALHKTIPYLVYKISTKNGLELICADDHIVFLRDLSEIFAKDLKINDEIITKMGIDTIISVTNMNIYENMYDFELSDSSNHRYYTNGILSHNTLLAKSVAKMLDVPFAIADATVLTEAGYVGEDVETVITRLLQASDYDVKKAEHGVVLLDEVDKIARKGGDNPSITRDVSGEGVQQGLLKLLEGSIVQVPPKGGRKHPDAKMVAVDTKDILFICAGAFEGIDKIISRRLNTNSLGFNVKSEEKKERDSKNMLHYVNTKDLRQFGLIPELIGRIPVVTYLDPLTEDDLKRILTEPKNAIIKQFKKLFELDDIELIIDDEVYDYIVKLANKNKLGARGLRSIVETLMNDAMFNMPGKESGKLHIDIEYAKEKLKEYEDTYE</sequence>
<keyword evidence="2" id="KW-0067">ATP-binding</keyword>
<dbReference type="PROSITE" id="PS50818">
    <property type="entry name" value="INTEIN_C_TER"/>
    <property type="match status" value="1"/>
</dbReference>
<accession>A0ABZ0Z1D2</accession>
<evidence type="ECO:0000256" key="2">
    <source>
        <dbReference type="ARBA" id="ARBA00022840"/>
    </source>
</evidence>
<dbReference type="Pfam" id="PF10431">
    <property type="entry name" value="ClpB_D2-small"/>
    <property type="match status" value="1"/>
</dbReference>
<reference evidence="4 5" key="1">
    <citation type="submission" date="2023-11" db="EMBL/GenBank/DDBJ databases">
        <authorList>
            <person name="Cook R."/>
            <person name="Crisci M."/>
            <person name="Pye H."/>
            <person name="Adriaenssens E."/>
            <person name="Santini J."/>
        </authorList>
    </citation>
    <scope>NUCLEOTIDE SEQUENCE [LARGE SCALE GENOMIC DNA]</scope>
    <source>
        <strain evidence="4">Lak_Megaphage_RVC_JS4_GC31</strain>
    </source>
</reference>
<evidence type="ECO:0000256" key="1">
    <source>
        <dbReference type="ARBA" id="ARBA00022741"/>
    </source>
</evidence>
<feature type="domain" description="Clp ATPase C-terminal" evidence="3">
    <location>
        <begin position="314"/>
        <end position="403"/>
    </location>
</feature>
<dbReference type="InterPro" id="IPR019489">
    <property type="entry name" value="Clp_ATPase_C"/>
</dbReference>
<dbReference type="Proteomes" id="UP001349343">
    <property type="component" value="Segment"/>
</dbReference>
<dbReference type="EMBL" id="OR769222">
    <property type="protein sequence ID" value="WQJ52958.1"/>
    <property type="molecule type" value="Genomic_DNA"/>
</dbReference>
<dbReference type="InterPro" id="IPR027417">
    <property type="entry name" value="P-loop_NTPase"/>
</dbReference>